<sequence length="88" mass="8717">MHWSRARVRPSFPEVVRPHAPIAPRPVVAGGRGGGQLVGPVGDAALAGPAGRADVRTGGGGASGAGPGGRGGALPDVRERARRGRAAR</sequence>
<reference evidence="2 3" key="1">
    <citation type="submission" date="2014-05" db="EMBL/GenBank/DDBJ databases">
        <title>Draft Genome Sequence of Kitasatospora cheerisanensis KCTC 2395.</title>
        <authorList>
            <person name="Nam D.H."/>
        </authorList>
    </citation>
    <scope>NUCLEOTIDE SEQUENCE [LARGE SCALE GENOMIC DNA]</scope>
    <source>
        <strain evidence="2 3">KCTC 2395</strain>
    </source>
</reference>
<keyword evidence="3" id="KW-1185">Reference proteome</keyword>
<feature type="region of interest" description="Disordered" evidence="1">
    <location>
        <begin position="49"/>
        <end position="88"/>
    </location>
</feature>
<evidence type="ECO:0000313" key="2">
    <source>
        <dbReference type="EMBL" id="KDN84514.1"/>
    </source>
</evidence>
<dbReference type="EMBL" id="JNBY01000092">
    <property type="protein sequence ID" value="KDN84514.1"/>
    <property type="molecule type" value="Genomic_DNA"/>
</dbReference>
<dbReference type="Proteomes" id="UP000027178">
    <property type="component" value="Unassembled WGS sequence"/>
</dbReference>
<accession>A0A066YX02</accession>
<dbReference type="HOGENOM" id="CLU_2464934_0_0_11"/>
<name>A0A066YX02_9ACTN</name>
<gene>
    <name evidence="2" type="ORF">KCH_36060</name>
</gene>
<evidence type="ECO:0000313" key="3">
    <source>
        <dbReference type="Proteomes" id="UP000027178"/>
    </source>
</evidence>
<organism evidence="2 3">
    <name type="scientific">Kitasatospora cheerisanensis KCTC 2395</name>
    <dbReference type="NCBI Taxonomy" id="1348663"/>
    <lineage>
        <taxon>Bacteria</taxon>
        <taxon>Bacillati</taxon>
        <taxon>Actinomycetota</taxon>
        <taxon>Actinomycetes</taxon>
        <taxon>Kitasatosporales</taxon>
        <taxon>Streptomycetaceae</taxon>
        <taxon>Kitasatospora</taxon>
    </lineage>
</organism>
<feature type="compositionally biased region" description="Gly residues" evidence="1">
    <location>
        <begin position="57"/>
        <end position="72"/>
    </location>
</feature>
<protein>
    <submittedName>
        <fullName evidence="2">Uncharacterized protein</fullName>
    </submittedName>
</protein>
<proteinExistence type="predicted"/>
<evidence type="ECO:0000256" key="1">
    <source>
        <dbReference type="SAM" id="MobiDB-lite"/>
    </source>
</evidence>
<comment type="caution">
    <text evidence="2">The sequence shown here is derived from an EMBL/GenBank/DDBJ whole genome shotgun (WGS) entry which is preliminary data.</text>
</comment>
<dbReference type="AlphaFoldDB" id="A0A066YX02"/>